<sequence length="175" mass="19602">MSTVTYIYIDQQALIVRELFTNVLGAKPRARKAIGHLLGVALHKNIISNHGFLSGFRVLTDLVPDNAVDIPLIWQYIGEILGAFVGGSSPNMSLLKPILQMVPAEKSQALFKYIIKFAIEISPKSHIQKFWQSSDFSLNDLFKSDSINSTFANEFNWLSEIIPTTTPPLKENRVI</sequence>
<name>A0A816USH8_9BILA</name>
<organism evidence="2 3">
    <name type="scientific">Rotaria magnacalcarata</name>
    <dbReference type="NCBI Taxonomy" id="392030"/>
    <lineage>
        <taxon>Eukaryota</taxon>
        <taxon>Metazoa</taxon>
        <taxon>Spiralia</taxon>
        <taxon>Gnathifera</taxon>
        <taxon>Rotifera</taxon>
        <taxon>Eurotatoria</taxon>
        <taxon>Bdelloidea</taxon>
        <taxon>Philodinida</taxon>
        <taxon>Philodinidae</taxon>
        <taxon>Rotaria</taxon>
    </lineage>
</organism>
<feature type="domain" description="MI" evidence="1">
    <location>
        <begin position="1"/>
        <end position="100"/>
    </location>
</feature>
<dbReference type="SUPFAM" id="SSF48371">
    <property type="entry name" value="ARM repeat"/>
    <property type="match status" value="1"/>
</dbReference>
<dbReference type="AlphaFoldDB" id="A0A816USH8"/>
<dbReference type="Proteomes" id="UP000663887">
    <property type="component" value="Unassembled WGS sequence"/>
</dbReference>
<dbReference type="Pfam" id="PF02847">
    <property type="entry name" value="MA3"/>
    <property type="match status" value="1"/>
</dbReference>
<gene>
    <name evidence="2" type="ORF">XDN619_LOCUS22077</name>
</gene>
<evidence type="ECO:0000313" key="3">
    <source>
        <dbReference type="Proteomes" id="UP000663887"/>
    </source>
</evidence>
<dbReference type="Gene3D" id="1.25.40.180">
    <property type="match status" value="1"/>
</dbReference>
<dbReference type="PROSITE" id="PS51366">
    <property type="entry name" value="MI"/>
    <property type="match status" value="1"/>
</dbReference>
<dbReference type="InterPro" id="IPR016024">
    <property type="entry name" value="ARM-type_fold"/>
</dbReference>
<protein>
    <recommendedName>
        <fullName evidence="1">MI domain-containing protein</fullName>
    </recommendedName>
</protein>
<comment type="caution">
    <text evidence="2">The sequence shown here is derived from an EMBL/GenBank/DDBJ whole genome shotgun (WGS) entry which is preliminary data.</text>
</comment>
<dbReference type="InterPro" id="IPR003891">
    <property type="entry name" value="Initiation_fac_eIF4g_MI"/>
</dbReference>
<evidence type="ECO:0000259" key="1">
    <source>
        <dbReference type="PROSITE" id="PS51366"/>
    </source>
</evidence>
<proteinExistence type="predicted"/>
<accession>A0A816USH8</accession>
<reference evidence="2" key="1">
    <citation type="submission" date="2021-02" db="EMBL/GenBank/DDBJ databases">
        <authorList>
            <person name="Nowell W R."/>
        </authorList>
    </citation>
    <scope>NUCLEOTIDE SEQUENCE</scope>
</reference>
<evidence type="ECO:0000313" key="2">
    <source>
        <dbReference type="EMBL" id="CAF2118059.1"/>
    </source>
</evidence>
<dbReference type="EMBL" id="CAJNRG010010005">
    <property type="protein sequence ID" value="CAF2118059.1"/>
    <property type="molecule type" value="Genomic_DNA"/>
</dbReference>